<evidence type="ECO:0000259" key="1">
    <source>
        <dbReference type="PROSITE" id="PS50995"/>
    </source>
</evidence>
<dbReference type="PANTHER" id="PTHR39515:SF2">
    <property type="entry name" value="HTH-TYPE TRANSCRIPTIONAL REGULATOR RV0880"/>
    <property type="match status" value="1"/>
</dbReference>
<dbReference type="PANTHER" id="PTHR39515">
    <property type="entry name" value="CONSERVED PROTEIN"/>
    <property type="match status" value="1"/>
</dbReference>
<dbReference type="PROSITE" id="PS50995">
    <property type="entry name" value="HTH_MARR_2"/>
    <property type="match status" value="1"/>
</dbReference>
<gene>
    <name evidence="2" type="ORF">RVF87_05690</name>
</gene>
<keyword evidence="3" id="KW-1185">Reference proteome</keyword>
<dbReference type="RefSeq" id="WP_066171567.1">
    <property type="nucleotide sequence ID" value="NZ_CP136137.1"/>
</dbReference>
<dbReference type="EMBL" id="CP136137">
    <property type="protein sequence ID" value="WYY08564.1"/>
    <property type="molecule type" value="Genomic_DNA"/>
</dbReference>
<feature type="domain" description="HTH marR-type" evidence="1">
    <location>
        <begin position="5"/>
        <end position="141"/>
    </location>
</feature>
<protein>
    <submittedName>
        <fullName evidence="2">Winged helix DNA-binding protein</fullName>
    </submittedName>
</protein>
<reference evidence="2 3" key="1">
    <citation type="journal article" date="2023" name="Virus Evol.">
        <title>Computational host range prediction-The good, the bad, and the ugly.</title>
        <authorList>
            <person name="Howell A.A."/>
            <person name="Versoza C.J."/>
            <person name="Pfeifer S.P."/>
        </authorList>
    </citation>
    <scope>NUCLEOTIDE SEQUENCE [LARGE SCALE GENOMIC DNA]</scope>
    <source>
        <strain evidence="2 3">1610/1b</strain>
    </source>
</reference>
<evidence type="ECO:0000313" key="2">
    <source>
        <dbReference type="EMBL" id="WYY08564.1"/>
    </source>
</evidence>
<dbReference type="SMART" id="SM00347">
    <property type="entry name" value="HTH_MARR"/>
    <property type="match status" value="1"/>
</dbReference>
<dbReference type="SUPFAM" id="SSF46785">
    <property type="entry name" value="Winged helix' DNA-binding domain"/>
    <property type="match status" value="1"/>
</dbReference>
<evidence type="ECO:0000313" key="3">
    <source>
        <dbReference type="Proteomes" id="UP001479933"/>
    </source>
</evidence>
<dbReference type="InterPro" id="IPR036388">
    <property type="entry name" value="WH-like_DNA-bd_sf"/>
</dbReference>
<dbReference type="InterPro" id="IPR036390">
    <property type="entry name" value="WH_DNA-bd_sf"/>
</dbReference>
<sequence length="143" mass="15579">MAHTPVDVGDQLRLLVAELNRKLRAHSAVMDLTRSQSAVISALDRLGPTSTADLARAHGMRQQSMAAIVAALTDAELIRGSPDPSDRRRTLLDLTPKARTALDTGRLQRADWLSQAVSRALTDDEVNRLGEVLPLLQRVADQP</sequence>
<dbReference type="InterPro" id="IPR000835">
    <property type="entry name" value="HTH_MarR-typ"/>
</dbReference>
<dbReference type="Gene3D" id="1.10.287.100">
    <property type="match status" value="1"/>
</dbReference>
<proteinExistence type="predicted"/>
<dbReference type="Pfam" id="PF12802">
    <property type="entry name" value="MarR_2"/>
    <property type="match status" value="1"/>
</dbReference>
<dbReference type="InterPro" id="IPR052526">
    <property type="entry name" value="HTH-type_Bedaq_tolerance"/>
</dbReference>
<dbReference type="Proteomes" id="UP001479933">
    <property type="component" value="Chromosome"/>
</dbReference>
<dbReference type="GO" id="GO:0003677">
    <property type="term" value="F:DNA binding"/>
    <property type="evidence" value="ECO:0007669"/>
    <property type="project" value="UniProtKB-KW"/>
</dbReference>
<keyword evidence="2" id="KW-0238">DNA-binding</keyword>
<organism evidence="2 3">
    <name type="scientific">Gordonia hydrophobica</name>
    <dbReference type="NCBI Taxonomy" id="40516"/>
    <lineage>
        <taxon>Bacteria</taxon>
        <taxon>Bacillati</taxon>
        <taxon>Actinomycetota</taxon>
        <taxon>Actinomycetes</taxon>
        <taxon>Mycobacteriales</taxon>
        <taxon>Gordoniaceae</taxon>
        <taxon>Gordonia</taxon>
    </lineage>
</organism>
<name>A0ABZ2U7N1_9ACTN</name>
<dbReference type="Gene3D" id="1.10.10.10">
    <property type="entry name" value="Winged helix-like DNA-binding domain superfamily/Winged helix DNA-binding domain"/>
    <property type="match status" value="1"/>
</dbReference>
<accession>A0ABZ2U7N1</accession>